<feature type="region of interest" description="Disordered" evidence="29">
    <location>
        <begin position="714"/>
        <end position="736"/>
    </location>
</feature>
<keyword evidence="19" id="KW-0325">Glycoprotein</keyword>
<keyword evidence="7 22" id="KW-0732">Signal</keyword>
<evidence type="ECO:0000259" key="30">
    <source>
        <dbReference type="PROSITE" id="PS50011"/>
    </source>
</evidence>
<dbReference type="Pfam" id="PF07679">
    <property type="entry name" value="I-set"/>
    <property type="match status" value="1"/>
</dbReference>
<comment type="caution">
    <text evidence="32">The sequence shown here is derived from an EMBL/GenBank/DDBJ whole genome shotgun (WGS) entry which is preliminary data.</text>
</comment>
<evidence type="ECO:0000256" key="8">
    <source>
        <dbReference type="ARBA" id="ARBA00022737"/>
    </source>
</evidence>
<accession>A0A401S2V8</accession>
<dbReference type="InterPro" id="IPR003598">
    <property type="entry name" value="Ig_sub2"/>
</dbReference>
<dbReference type="Gene3D" id="3.30.200.20">
    <property type="entry name" value="Phosphorylase Kinase, domain 1"/>
    <property type="match status" value="1"/>
</dbReference>
<evidence type="ECO:0000259" key="31">
    <source>
        <dbReference type="PROSITE" id="PS50835"/>
    </source>
</evidence>
<evidence type="ECO:0000256" key="1">
    <source>
        <dbReference type="ARBA" id="ARBA00004251"/>
    </source>
</evidence>
<evidence type="ECO:0000256" key="15">
    <source>
        <dbReference type="ARBA" id="ARBA00023136"/>
    </source>
</evidence>
<dbReference type="GO" id="GO:0019838">
    <property type="term" value="F:growth factor binding"/>
    <property type="evidence" value="ECO:0007669"/>
    <property type="project" value="TreeGrafter"/>
</dbReference>
<dbReference type="OMA" id="CDSTNEY"/>
<keyword evidence="18 22" id="KW-0675">Receptor</keyword>
<feature type="binding site" evidence="25">
    <location>
        <position position="792"/>
    </location>
    <ligand>
        <name>Mg(2+)</name>
        <dbReference type="ChEBI" id="CHEBI:18420"/>
    </ligand>
</feature>
<evidence type="ECO:0000256" key="5">
    <source>
        <dbReference type="ARBA" id="ARBA00022692"/>
    </source>
</evidence>
<keyword evidence="16 22" id="KW-0829">Tyrosine-protein kinase</keyword>
<evidence type="ECO:0000256" key="10">
    <source>
        <dbReference type="ARBA" id="ARBA00022777"/>
    </source>
</evidence>
<keyword evidence="12 22" id="KW-0460">Magnesium</keyword>
<feature type="binding site" evidence="24">
    <location>
        <begin position="653"/>
        <end position="659"/>
    </location>
    <ligand>
        <name>ATP</name>
        <dbReference type="ChEBI" id="CHEBI:30616"/>
    </ligand>
</feature>
<evidence type="ECO:0000256" key="28">
    <source>
        <dbReference type="RuleBase" id="RU000311"/>
    </source>
</evidence>
<dbReference type="PIRSF" id="PIRSF500951">
    <property type="entry name" value="SCGF_recepter"/>
    <property type="match status" value="1"/>
</dbReference>
<feature type="compositionally biased region" description="Basic and acidic residues" evidence="29">
    <location>
        <begin position="717"/>
        <end position="735"/>
    </location>
</feature>
<dbReference type="InterPro" id="IPR036179">
    <property type="entry name" value="Ig-like_dom_sf"/>
</dbReference>
<evidence type="ECO:0000256" key="14">
    <source>
        <dbReference type="ARBA" id="ARBA00022989"/>
    </source>
</evidence>
<evidence type="ECO:0000256" key="2">
    <source>
        <dbReference type="ARBA" id="ARBA00022475"/>
    </source>
</evidence>
<dbReference type="OrthoDB" id="6077854at2759"/>
<dbReference type="InterPro" id="IPR050122">
    <property type="entry name" value="RTK"/>
</dbReference>
<evidence type="ECO:0000256" key="19">
    <source>
        <dbReference type="ARBA" id="ARBA00023180"/>
    </source>
</evidence>
<dbReference type="GO" id="GO:0038109">
    <property type="term" value="P:Kit signaling pathway"/>
    <property type="evidence" value="ECO:0007669"/>
    <property type="project" value="InterPro"/>
</dbReference>
<evidence type="ECO:0000256" key="4">
    <source>
        <dbReference type="ARBA" id="ARBA00022679"/>
    </source>
</evidence>
<dbReference type="PANTHER" id="PTHR24416:SF46">
    <property type="entry name" value="MAST_STEM CELL GROWTH FACTOR RECEPTOR KIT"/>
    <property type="match status" value="1"/>
</dbReference>
<feature type="chain" id="PRO_5018824954" description="Mast/stem cell growth factor receptor" evidence="22">
    <location>
        <begin position="19"/>
        <end position="968"/>
    </location>
</feature>
<dbReference type="GO" id="GO:0046872">
    <property type="term" value="F:metal ion binding"/>
    <property type="evidence" value="ECO:0007669"/>
    <property type="project" value="UniProtKB-UniRule"/>
</dbReference>
<evidence type="ECO:0000256" key="9">
    <source>
        <dbReference type="ARBA" id="ARBA00022741"/>
    </source>
</evidence>
<feature type="binding site" evidence="24 27">
    <location>
        <position position="605"/>
    </location>
    <ligand>
        <name>ATP</name>
        <dbReference type="ChEBI" id="CHEBI:30616"/>
    </ligand>
</feature>
<keyword evidence="11 22" id="KW-0067">ATP-binding</keyword>
<feature type="signal peptide" evidence="22">
    <location>
        <begin position="1"/>
        <end position="18"/>
    </location>
</feature>
<keyword evidence="15 22" id="KW-0472">Membrane</keyword>
<dbReference type="InterPro" id="IPR017441">
    <property type="entry name" value="Protein_kinase_ATP_BS"/>
</dbReference>
<feature type="domain" description="Ig-like" evidence="31">
    <location>
        <begin position="200"/>
        <end position="292"/>
    </location>
</feature>
<comment type="similarity">
    <text evidence="22 28">Belongs to the protein kinase superfamily. Tyr protein kinase family. CSF-1/PDGF receptor subfamily.</text>
</comment>
<gene>
    <name evidence="32" type="ORF">chiPu_0003108</name>
</gene>
<reference evidence="32 33" key="1">
    <citation type="journal article" date="2018" name="Nat. Ecol. Evol.">
        <title>Shark genomes provide insights into elasmobranch evolution and the origin of vertebrates.</title>
        <authorList>
            <person name="Hara Y"/>
            <person name="Yamaguchi K"/>
            <person name="Onimaru K"/>
            <person name="Kadota M"/>
            <person name="Koyanagi M"/>
            <person name="Keeley SD"/>
            <person name="Tatsumi K"/>
            <person name="Tanaka K"/>
            <person name="Motone F"/>
            <person name="Kageyama Y"/>
            <person name="Nozu R"/>
            <person name="Adachi N"/>
            <person name="Nishimura O"/>
            <person name="Nakagawa R"/>
            <person name="Tanegashima C"/>
            <person name="Kiyatake I"/>
            <person name="Matsumoto R"/>
            <person name="Murakumo K"/>
            <person name="Nishida K"/>
            <person name="Terakita A"/>
            <person name="Kuratani S"/>
            <person name="Sato K"/>
            <person name="Hyodo S Kuraku.S."/>
        </authorList>
    </citation>
    <scope>NUCLEOTIDE SEQUENCE [LARGE SCALE GENOMIC DNA]</scope>
</reference>
<dbReference type="AlphaFoldDB" id="A0A401S2V8"/>
<dbReference type="Proteomes" id="UP000287033">
    <property type="component" value="Unassembled WGS sequence"/>
</dbReference>
<feature type="binding site" evidence="25">
    <location>
        <position position="779"/>
    </location>
    <ligand>
        <name>Mg(2+)</name>
        <dbReference type="ChEBI" id="CHEBI:18420"/>
    </ligand>
</feature>
<dbReference type="GO" id="GO:0019955">
    <property type="term" value="F:cytokine binding"/>
    <property type="evidence" value="ECO:0007669"/>
    <property type="project" value="UniProtKB-UniRule"/>
</dbReference>
<evidence type="ECO:0000256" key="17">
    <source>
        <dbReference type="ARBA" id="ARBA00023157"/>
    </source>
</evidence>
<dbReference type="PROSITE" id="PS50011">
    <property type="entry name" value="PROTEIN_KINASE_DOM"/>
    <property type="match status" value="1"/>
</dbReference>
<dbReference type="SUPFAM" id="SSF48726">
    <property type="entry name" value="Immunoglobulin"/>
    <property type="match status" value="3"/>
</dbReference>
<dbReference type="GO" id="GO:0030335">
    <property type="term" value="P:positive regulation of cell migration"/>
    <property type="evidence" value="ECO:0007669"/>
    <property type="project" value="TreeGrafter"/>
</dbReference>
<dbReference type="Pfam" id="PF25305">
    <property type="entry name" value="Ig_PDGFR_d4"/>
    <property type="match status" value="1"/>
</dbReference>
<organism evidence="32 33">
    <name type="scientific">Chiloscyllium punctatum</name>
    <name type="common">Brownbanded bambooshark</name>
    <name type="synonym">Hemiscyllium punctatum</name>
    <dbReference type="NCBI Taxonomy" id="137246"/>
    <lineage>
        <taxon>Eukaryota</taxon>
        <taxon>Metazoa</taxon>
        <taxon>Chordata</taxon>
        <taxon>Craniata</taxon>
        <taxon>Vertebrata</taxon>
        <taxon>Chondrichthyes</taxon>
        <taxon>Elasmobranchii</taxon>
        <taxon>Galeomorphii</taxon>
        <taxon>Galeoidea</taxon>
        <taxon>Orectolobiformes</taxon>
        <taxon>Hemiscylliidae</taxon>
        <taxon>Chiloscyllium</taxon>
    </lineage>
</organism>
<dbReference type="InterPro" id="IPR027263">
    <property type="entry name" value="SCGF_receptor"/>
</dbReference>
<dbReference type="InterPro" id="IPR003599">
    <property type="entry name" value="Ig_sub"/>
</dbReference>
<keyword evidence="5 22" id="KW-0812">Transmembrane</keyword>
<dbReference type="InterPro" id="IPR008266">
    <property type="entry name" value="Tyr_kinase_AS"/>
</dbReference>
<feature type="binding site" evidence="25">
    <location>
        <position position="550"/>
    </location>
    <ligand>
        <name>Mg(2+)</name>
        <dbReference type="ChEBI" id="CHEBI:18420"/>
    </ligand>
</feature>
<keyword evidence="20 28" id="KW-0393">Immunoglobulin domain</keyword>
<keyword evidence="3" id="KW-0597">Phosphoprotein</keyword>
<keyword evidence="33" id="KW-1185">Reference proteome</keyword>
<dbReference type="PROSITE" id="PS00107">
    <property type="entry name" value="PROTEIN_KINASE_ATP"/>
    <property type="match status" value="1"/>
</dbReference>
<evidence type="ECO:0000256" key="27">
    <source>
        <dbReference type="PROSITE-ProRule" id="PRU10141"/>
    </source>
</evidence>
<feature type="binding site" evidence="24">
    <location>
        <begin position="578"/>
        <end position="585"/>
    </location>
    <ligand>
        <name>ATP</name>
        <dbReference type="ChEBI" id="CHEBI:30616"/>
    </ligand>
</feature>
<feature type="active site" description="Proton acceptor" evidence="23">
    <location>
        <position position="774"/>
    </location>
</feature>
<evidence type="ECO:0000256" key="13">
    <source>
        <dbReference type="ARBA" id="ARBA00022843"/>
    </source>
</evidence>
<evidence type="ECO:0000256" key="26">
    <source>
        <dbReference type="PIRSR" id="PIRSR000615-4"/>
    </source>
</evidence>
<dbReference type="PROSITE" id="PS50835">
    <property type="entry name" value="IG_LIKE"/>
    <property type="match status" value="1"/>
</dbReference>
<feature type="transmembrane region" description="Helical" evidence="22">
    <location>
        <begin position="503"/>
        <end position="527"/>
    </location>
</feature>
<dbReference type="InterPro" id="IPR013098">
    <property type="entry name" value="Ig_I-set"/>
</dbReference>
<dbReference type="SMART" id="SM00408">
    <property type="entry name" value="IGc2"/>
    <property type="match status" value="3"/>
</dbReference>
<feature type="site" description="Important for interaction with phosphotyrosine-binding proteins" evidence="26">
    <location>
        <position position="918"/>
    </location>
</feature>
<dbReference type="STRING" id="137246.A0A401S2V8"/>
<evidence type="ECO:0000256" key="6">
    <source>
        <dbReference type="ARBA" id="ARBA00022723"/>
    </source>
</evidence>
<dbReference type="InterPro" id="IPR000719">
    <property type="entry name" value="Prot_kinase_dom"/>
</dbReference>
<evidence type="ECO:0000313" key="32">
    <source>
        <dbReference type="EMBL" id="GCC24706.1"/>
    </source>
</evidence>
<dbReference type="EMBL" id="BEZZ01000064">
    <property type="protein sequence ID" value="GCC24706.1"/>
    <property type="molecule type" value="Genomic_DNA"/>
</dbReference>
<evidence type="ECO:0000256" key="21">
    <source>
        <dbReference type="ARBA" id="ARBA00051243"/>
    </source>
</evidence>
<dbReference type="InterPro" id="IPR001245">
    <property type="entry name" value="Ser-Thr/Tyr_kinase_cat_dom"/>
</dbReference>
<protein>
    <recommendedName>
        <fullName evidence="22">Mast/stem cell growth factor receptor</fullName>
        <ecNumber evidence="22">2.7.10.1</ecNumber>
    </recommendedName>
</protein>
<evidence type="ECO:0000256" key="22">
    <source>
        <dbReference type="PIRNR" id="PIRNR500951"/>
    </source>
</evidence>
<evidence type="ECO:0000256" key="18">
    <source>
        <dbReference type="ARBA" id="ARBA00023170"/>
    </source>
</evidence>
<evidence type="ECO:0000256" key="11">
    <source>
        <dbReference type="ARBA" id="ARBA00022840"/>
    </source>
</evidence>
<keyword evidence="10 22" id="KW-0418">Kinase</keyword>
<evidence type="ECO:0000256" key="29">
    <source>
        <dbReference type="SAM" id="MobiDB-lite"/>
    </source>
</evidence>
<dbReference type="SMART" id="SM00409">
    <property type="entry name" value="IG"/>
    <property type="match status" value="4"/>
</dbReference>
<evidence type="ECO:0000256" key="12">
    <source>
        <dbReference type="ARBA" id="ARBA00022842"/>
    </source>
</evidence>
<dbReference type="InterPro" id="IPR007110">
    <property type="entry name" value="Ig-like_dom"/>
</dbReference>
<dbReference type="Gene3D" id="2.60.40.10">
    <property type="entry name" value="Immunoglobulins"/>
    <property type="match status" value="5"/>
</dbReference>
<comment type="subcellular location">
    <subcellularLocation>
        <location evidence="1">Cell membrane</location>
        <topology evidence="1">Single-pass type I membrane protein</topology>
    </subcellularLocation>
    <subcellularLocation>
        <location evidence="28">Membrane</location>
        <topology evidence="28">Single-pass type I membrane protein</topology>
    </subcellularLocation>
</comment>
<dbReference type="GO" id="GO:0038093">
    <property type="term" value="P:Fc receptor signaling pathway"/>
    <property type="evidence" value="ECO:0007669"/>
    <property type="project" value="UniProtKB-UniRule"/>
</dbReference>
<proteinExistence type="inferred from homology"/>
<dbReference type="InterPro" id="IPR020635">
    <property type="entry name" value="Tyr_kinase_cat_dom"/>
</dbReference>
<dbReference type="InterPro" id="IPR001824">
    <property type="entry name" value="Tyr_kinase_rcpt_3_CS"/>
</dbReference>
<keyword evidence="8" id="KW-0677">Repeat</keyword>
<dbReference type="GO" id="GO:0043235">
    <property type="term" value="C:receptor complex"/>
    <property type="evidence" value="ECO:0007669"/>
    <property type="project" value="TreeGrafter"/>
</dbReference>
<dbReference type="SMART" id="SM00219">
    <property type="entry name" value="TyrKc"/>
    <property type="match status" value="1"/>
</dbReference>
<evidence type="ECO:0000256" key="25">
    <source>
        <dbReference type="PIRSR" id="PIRSR000615-3"/>
    </source>
</evidence>
<evidence type="ECO:0000256" key="24">
    <source>
        <dbReference type="PIRSR" id="PIRSR000615-2"/>
    </source>
</evidence>
<dbReference type="PROSITE" id="PS00109">
    <property type="entry name" value="PROTEIN_KINASE_TYR"/>
    <property type="match status" value="1"/>
</dbReference>
<evidence type="ECO:0000256" key="20">
    <source>
        <dbReference type="ARBA" id="ARBA00023319"/>
    </source>
</evidence>
<feature type="binding site" evidence="24">
    <location>
        <position position="778"/>
    </location>
    <ligand>
        <name>ATP</name>
        <dbReference type="ChEBI" id="CHEBI:30616"/>
    </ligand>
</feature>
<evidence type="ECO:0000256" key="7">
    <source>
        <dbReference type="ARBA" id="ARBA00022729"/>
    </source>
</evidence>
<name>A0A401S2V8_CHIPU</name>
<dbReference type="EC" id="2.7.10.1" evidence="22"/>
<keyword evidence="4 22" id="KW-0808">Transferase</keyword>
<keyword evidence="2 22" id="KW-1003">Cell membrane</keyword>
<keyword evidence="13" id="KW-0832">Ubl conjugation</keyword>
<dbReference type="GO" id="GO:0030183">
    <property type="term" value="P:B cell differentiation"/>
    <property type="evidence" value="ECO:0007669"/>
    <property type="project" value="TreeGrafter"/>
</dbReference>
<dbReference type="SUPFAM" id="SSF56112">
    <property type="entry name" value="Protein kinase-like (PK-like)"/>
    <property type="match status" value="1"/>
</dbReference>
<dbReference type="GO" id="GO:0004714">
    <property type="term" value="F:transmembrane receptor protein tyrosine kinase activity"/>
    <property type="evidence" value="ECO:0007669"/>
    <property type="project" value="UniProtKB-EC"/>
</dbReference>
<evidence type="ECO:0000256" key="23">
    <source>
        <dbReference type="PIRSR" id="PIRSR000615-1"/>
    </source>
</evidence>
<dbReference type="Gene3D" id="1.10.510.10">
    <property type="entry name" value="Transferase(Phosphotransferase) domain 1"/>
    <property type="match status" value="1"/>
</dbReference>
<dbReference type="FunFam" id="3.30.200.20:FF:000025">
    <property type="entry name" value="Platelet-derived growth factor receptor alpha"/>
    <property type="match status" value="1"/>
</dbReference>
<dbReference type="InterPro" id="IPR013783">
    <property type="entry name" value="Ig-like_fold"/>
</dbReference>
<dbReference type="PIRSF" id="PIRSF000615">
    <property type="entry name" value="TyrPK_CSF1-R"/>
    <property type="match status" value="1"/>
</dbReference>
<keyword evidence="6 22" id="KW-0479">Metal-binding</keyword>
<keyword evidence="9 22" id="KW-0547">Nucleotide-binding</keyword>
<comment type="catalytic activity">
    <reaction evidence="21 22">
        <text>L-tyrosyl-[protein] + ATP = O-phospho-L-tyrosyl-[protein] + ADP + H(+)</text>
        <dbReference type="Rhea" id="RHEA:10596"/>
        <dbReference type="Rhea" id="RHEA-COMP:10136"/>
        <dbReference type="Rhea" id="RHEA-COMP:20101"/>
        <dbReference type="ChEBI" id="CHEBI:15378"/>
        <dbReference type="ChEBI" id="CHEBI:30616"/>
        <dbReference type="ChEBI" id="CHEBI:46858"/>
        <dbReference type="ChEBI" id="CHEBI:61978"/>
        <dbReference type="ChEBI" id="CHEBI:456216"/>
        <dbReference type="EC" id="2.7.10.1"/>
    </reaction>
</comment>
<keyword evidence="17" id="KW-1015">Disulfide bond</keyword>
<dbReference type="GO" id="GO:0005886">
    <property type="term" value="C:plasma membrane"/>
    <property type="evidence" value="ECO:0007669"/>
    <property type="project" value="UniProtKB-SubCell"/>
</dbReference>
<dbReference type="FunFam" id="1.10.510.10:FF:000177">
    <property type="entry name" value="Mast/stem cell growth factor receptor"/>
    <property type="match status" value="1"/>
</dbReference>
<dbReference type="PANTHER" id="PTHR24416">
    <property type="entry name" value="TYROSINE-PROTEIN KINASE RECEPTOR"/>
    <property type="match status" value="1"/>
</dbReference>
<sequence>MAQRWAAALLLILTAHQGLPIPLIQPKNDILIKKKGDHIDLQCTDHSSVKWVTPSSAKRNINQNRVNIISAQPKHTGRYICQNPVSFTNSSLYIFVEDPKNLFVTPSLKQKFIGGIEGGEAVIPCRVTTPKIENLRLAKVTGASIPKDLSYTANIYAGISITNLKRHYEGYYVCTAVRNGIVRESDKFKLQIIPVPKSVPEINVEISKKLLKEGEKFQMACIIKNINHAVIVNWTHPQSSAAKVTKSSNNFPSYYQTIQTMRIDSVTVNDTGHFTCFARNSFGLSNASAFLQVVAEGFIKLLPPESTVLHVNIGKNLVLKVEFDAYPAPDQQYWILMNETLLNTSDHYIKSAEIGNRYSSELHLVRVKGTEGGIYTFFVSNSDSNSTVSFDVHISSKPEIIIIEESKPGKVRCVAVGFPEPKIKWLHCHGSQKRCLDSTTIVTEELHPINTIMRQPRFGRIEVESTINTNELNITVECQSSNRVGESHATYQIKGGMPKTHHLFTPLLTLFAAAAGVLCIILVILFYKYQQKPRYQIQWKVVEGIQGNNYTYIDPTQLPYDDKWEFPRDKLRFGKTLGAGAFGKVVEASVYGLTKADSIMTVAVKMLKPSAHSTEKEALMSELKVLSHLGQHINIVNLLGACTVGGPVLVITEYCCFGDLLNFLRRKRDSFVWPEHKEQDMVKTQYENVPRLRDPESNGSGSYMEMKPSCTALPQNHVDKRKSPSKESYSDKENNNDVTEEYNLALEIEDLLIFSYQVAKGMNFLSSKNCIHRDLAARNILLTNGQIAKICDFGLARDIRNDSNYVVKGNARLPVKWMAPESIFDCVYTFESDVWSYGILLWEIFSLGSSPYPGIPVDNKFYKMIKEGYRMLSPELAPTELYEIMKACWDADALRRPTFEQVVEMIEEQLSEPSKHKYSNLESNFTIRLKFPSHSSRLNSAGSSNASDQPLLMNDDVFFEDENKHMQN</sequence>
<dbReference type="GO" id="GO:0005524">
    <property type="term" value="F:ATP binding"/>
    <property type="evidence" value="ECO:0007669"/>
    <property type="project" value="UniProtKB-UniRule"/>
</dbReference>
<dbReference type="GO" id="GO:0046427">
    <property type="term" value="P:positive regulation of receptor signaling pathway via JAK-STAT"/>
    <property type="evidence" value="ECO:0007669"/>
    <property type="project" value="TreeGrafter"/>
</dbReference>
<dbReference type="PROSITE" id="PS00240">
    <property type="entry name" value="RECEPTOR_TYR_KIN_III"/>
    <property type="match status" value="1"/>
</dbReference>
<evidence type="ECO:0000313" key="33">
    <source>
        <dbReference type="Proteomes" id="UP000287033"/>
    </source>
</evidence>
<dbReference type="GO" id="GO:0002244">
    <property type="term" value="P:hematopoietic progenitor cell differentiation"/>
    <property type="evidence" value="ECO:0007669"/>
    <property type="project" value="TreeGrafter"/>
</dbReference>
<keyword evidence="14 22" id="KW-1133">Transmembrane helix</keyword>
<evidence type="ECO:0000256" key="3">
    <source>
        <dbReference type="ARBA" id="ARBA00022553"/>
    </source>
</evidence>
<dbReference type="InterPro" id="IPR011009">
    <property type="entry name" value="Kinase-like_dom_sf"/>
</dbReference>
<dbReference type="Pfam" id="PF07714">
    <property type="entry name" value="PK_Tyr_Ser-Thr"/>
    <property type="match status" value="1"/>
</dbReference>
<feature type="domain" description="Protein kinase" evidence="30">
    <location>
        <begin position="571"/>
        <end position="919"/>
    </location>
</feature>
<evidence type="ECO:0000256" key="16">
    <source>
        <dbReference type="ARBA" id="ARBA00023137"/>
    </source>
</evidence>